<gene>
    <name evidence="7" type="ORF">E3U44_01135</name>
</gene>
<sequence>MSKAPIFELLRKIMRWVLYLSVVALFAFLFYKHRLEVMNTFIAHGWVLLYATAITILGFSAQTLNFLQLIEASKKPPFQDTLHAWALANIVNYLGPFQPGIAVRMAFFKRHGIGVATTTRATLTQLQLSFWVATGIAAVAGSFSHYEPVRPVAFFSAILFFLWPLWLRISHLALLWSSSHIEFIDRHKSTLILFFTLAPTRTLLLVISQYILGALSLYVVYWGFHAQINLQDAFLLAVASTLSTLVAVTPNNLGIQDALYGYSAHLYGLTVSEALSLTILLRLAHILACGLILLWIRPYR</sequence>
<reference evidence="7 8" key="1">
    <citation type="submission" date="2019-03" db="EMBL/GenBank/DDBJ databases">
        <title>The genome sequence of Nitrosococcus wardiae strain D1FHST reveals the archetypal metabolic capacity of ammonia-oxidizing Gammaproteobacteria.</title>
        <authorList>
            <person name="Wang L."/>
            <person name="Lim C.K."/>
            <person name="Hanson T.E."/>
            <person name="Dang H."/>
            <person name="Klotz M.G."/>
        </authorList>
    </citation>
    <scope>NUCLEOTIDE SEQUENCE [LARGE SCALE GENOMIC DNA]</scope>
    <source>
        <strain evidence="7 8">D1FHS</strain>
    </source>
</reference>
<dbReference type="GO" id="GO:0005886">
    <property type="term" value="C:plasma membrane"/>
    <property type="evidence" value="ECO:0007669"/>
    <property type="project" value="UniProtKB-SubCell"/>
</dbReference>
<feature type="transmembrane region" description="Helical" evidence="6">
    <location>
        <begin position="128"/>
        <end position="146"/>
    </location>
</feature>
<keyword evidence="8" id="KW-1185">Reference proteome</keyword>
<evidence type="ECO:0000256" key="1">
    <source>
        <dbReference type="ARBA" id="ARBA00004651"/>
    </source>
</evidence>
<organism evidence="7 8">
    <name type="scientific">Nitrosococcus wardiae</name>
    <dbReference type="NCBI Taxonomy" id="1814290"/>
    <lineage>
        <taxon>Bacteria</taxon>
        <taxon>Pseudomonadati</taxon>
        <taxon>Pseudomonadota</taxon>
        <taxon>Gammaproteobacteria</taxon>
        <taxon>Chromatiales</taxon>
        <taxon>Chromatiaceae</taxon>
        <taxon>Nitrosococcus</taxon>
    </lineage>
</organism>
<evidence type="ECO:0000313" key="8">
    <source>
        <dbReference type="Proteomes" id="UP000294325"/>
    </source>
</evidence>
<feature type="transmembrane region" description="Helical" evidence="6">
    <location>
        <begin position="152"/>
        <end position="169"/>
    </location>
</feature>
<feature type="transmembrane region" description="Helical" evidence="6">
    <location>
        <begin position="43"/>
        <end position="64"/>
    </location>
</feature>
<dbReference type="OrthoDB" id="5943033at2"/>
<keyword evidence="5 6" id="KW-0472">Membrane</keyword>
<feature type="transmembrane region" description="Helical" evidence="6">
    <location>
        <begin position="190"/>
        <end position="221"/>
    </location>
</feature>
<evidence type="ECO:0000256" key="3">
    <source>
        <dbReference type="ARBA" id="ARBA00022692"/>
    </source>
</evidence>
<dbReference type="AlphaFoldDB" id="A0A4P7BTN6"/>
<evidence type="ECO:0000256" key="4">
    <source>
        <dbReference type="ARBA" id="ARBA00022989"/>
    </source>
</evidence>
<evidence type="ECO:0000256" key="6">
    <source>
        <dbReference type="SAM" id="Phobius"/>
    </source>
</evidence>
<keyword evidence="4 6" id="KW-1133">Transmembrane helix</keyword>
<proteinExistence type="predicted"/>
<evidence type="ECO:0000256" key="2">
    <source>
        <dbReference type="ARBA" id="ARBA00022475"/>
    </source>
</evidence>
<dbReference type="Pfam" id="PF03706">
    <property type="entry name" value="LPG_synthase_TM"/>
    <property type="match status" value="1"/>
</dbReference>
<feature type="transmembrane region" description="Helical" evidence="6">
    <location>
        <begin position="233"/>
        <end position="253"/>
    </location>
</feature>
<dbReference type="InterPro" id="IPR022791">
    <property type="entry name" value="L-PG_synthase/AglD"/>
</dbReference>
<dbReference type="EMBL" id="CP038033">
    <property type="protein sequence ID" value="QBQ53263.1"/>
    <property type="molecule type" value="Genomic_DNA"/>
</dbReference>
<comment type="subcellular location">
    <subcellularLocation>
        <location evidence="1">Cell membrane</location>
        <topology evidence="1">Multi-pass membrane protein</topology>
    </subcellularLocation>
</comment>
<dbReference type="KEGG" id="nwr:E3U44_01135"/>
<dbReference type="RefSeq" id="WP_134356279.1">
    <property type="nucleotide sequence ID" value="NZ_CP038033.1"/>
</dbReference>
<name>A0A4P7BTN6_9GAMM</name>
<feature type="transmembrane region" description="Helical" evidence="6">
    <location>
        <begin position="13"/>
        <end position="31"/>
    </location>
</feature>
<evidence type="ECO:0000256" key="5">
    <source>
        <dbReference type="ARBA" id="ARBA00023136"/>
    </source>
</evidence>
<protein>
    <recommendedName>
        <fullName evidence="9">Flippase-like domain-containing protein</fullName>
    </recommendedName>
</protein>
<feature type="transmembrane region" description="Helical" evidence="6">
    <location>
        <begin position="274"/>
        <end position="296"/>
    </location>
</feature>
<accession>A0A4P7BTN6</accession>
<evidence type="ECO:0008006" key="9">
    <source>
        <dbReference type="Google" id="ProtNLM"/>
    </source>
</evidence>
<keyword evidence="3 6" id="KW-0812">Transmembrane</keyword>
<keyword evidence="2" id="KW-1003">Cell membrane</keyword>
<evidence type="ECO:0000313" key="7">
    <source>
        <dbReference type="EMBL" id="QBQ53263.1"/>
    </source>
</evidence>
<dbReference type="Proteomes" id="UP000294325">
    <property type="component" value="Chromosome"/>
</dbReference>
<feature type="transmembrane region" description="Helical" evidence="6">
    <location>
        <begin position="84"/>
        <end position="107"/>
    </location>
</feature>